<dbReference type="InterPro" id="IPR022842">
    <property type="entry name" value="RNAP_Rpo3/Rpb3/RPAC1"/>
</dbReference>
<dbReference type="RefSeq" id="XP_069201430.1">
    <property type="nucleotide sequence ID" value="XM_069341354.1"/>
</dbReference>
<keyword evidence="1" id="KW-0240">DNA-directed RNA polymerase</keyword>
<dbReference type="Proteomes" id="UP001562354">
    <property type="component" value="Unassembled WGS sequence"/>
</dbReference>
<dbReference type="PROSITE" id="PS00446">
    <property type="entry name" value="RNA_POL_D_30KD"/>
    <property type="match status" value="1"/>
</dbReference>
<evidence type="ECO:0000313" key="6">
    <source>
        <dbReference type="Proteomes" id="UP001562354"/>
    </source>
</evidence>
<dbReference type="InterPro" id="IPR011262">
    <property type="entry name" value="DNA-dir_RNA_pol_insert"/>
</dbReference>
<evidence type="ECO:0000256" key="2">
    <source>
        <dbReference type="ARBA" id="ARBA00023163"/>
    </source>
</evidence>
<keyword evidence="6" id="KW-1185">Reference proteome</keyword>
<accession>A0ABR3PG77</accession>
<dbReference type="Pfam" id="PF01000">
    <property type="entry name" value="RNA_pol_A_bac"/>
    <property type="match status" value="1"/>
</dbReference>
<dbReference type="InterPro" id="IPR050518">
    <property type="entry name" value="Rpo3/RPB3_RNA_Pol_subunit"/>
</dbReference>
<keyword evidence="2" id="KW-0804">Transcription</keyword>
<dbReference type="InterPro" id="IPR011263">
    <property type="entry name" value="DNA-dir_RNA_pol_RpoA/D/Rpb3"/>
</dbReference>
<dbReference type="InterPro" id="IPR001514">
    <property type="entry name" value="DNA-dir_RNA_pol_30-40kDasu_CS"/>
</dbReference>
<dbReference type="Gene3D" id="3.30.1360.10">
    <property type="entry name" value="RNA polymerase, RBP11-like subunit"/>
    <property type="match status" value="1"/>
</dbReference>
<dbReference type="PANTHER" id="PTHR11800">
    <property type="entry name" value="DNA-DIRECTED RNA POLYMERASE"/>
    <property type="match status" value="1"/>
</dbReference>
<gene>
    <name evidence="5" type="ORF">AAFC00_002080</name>
</gene>
<proteinExistence type="inferred from homology"/>
<dbReference type="SUPFAM" id="SSF55257">
    <property type="entry name" value="RBP11-like subunits of RNA polymerase"/>
    <property type="match status" value="1"/>
</dbReference>
<dbReference type="SMART" id="SM00662">
    <property type="entry name" value="RPOLD"/>
    <property type="match status" value="1"/>
</dbReference>
<dbReference type="InterPro" id="IPR036643">
    <property type="entry name" value="RNApol_insert_sf"/>
</dbReference>
<feature type="domain" description="DNA-directed RNA polymerase RpoA/D/Rpb3-type" evidence="4">
    <location>
        <begin position="27"/>
        <end position="289"/>
    </location>
</feature>
<dbReference type="InterPro" id="IPR036603">
    <property type="entry name" value="RBP11-like"/>
</dbReference>
<evidence type="ECO:0000313" key="5">
    <source>
        <dbReference type="EMBL" id="KAL1305156.1"/>
    </source>
</evidence>
<reference evidence="5 6" key="1">
    <citation type="submission" date="2024-07" db="EMBL/GenBank/DDBJ databases">
        <title>Draft sequence of the Neodothiora populina.</title>
        <authorList>
            <person name="Drown D.D."/>
            <person name="Schuette U.S."/>
            <person name="Buechlein A.B."/>
            <person name="Rusch D.R."/>
            <person name="Winton L.W."/>
            <person name="Adams G.A."/>
        </authorList>
    </citation>
    <scope>NUCLEOTIDE SEQUENCE [LARGE SCALE GENOMIC DNA]</scope>
    <source>
        <strain evidence="5 6">CPC 39397</strain>
    </source>
</reference>
<dbReference type="EMBL" id="JBFMKM010000007">
    <property type="protein sequence ID" value="KAL1305156.1"/>
    <property type="molecule type" value="Genomic_DNA"/>
</dbReference>
<evidence type="ECO:0000256" key="1">
    <source>
        <dbReference type="ARBA" id="ARBA00022478"/>
    </source>
</evidence>
<dbReference type="SUPFAM" id="SSF56553">
    <property type="entry name" value="Insert subdomain of RNA polymerase alpha subunit"/>
    <property type="match status" value="1"/>
</dbReference>
<name>A0ABR3PG77_9PEZI</name>
<dbReference type="HAMAP" id="MF_00320">
    <property type="entry name" value="RNApol_arch_Rpo3"/>
    <property type="match status" value="1"/>
</dbReference>
<dbReference type="Pfam" id="PF01193">
    <property type="entry name" value="RNA_pol_L"/>
    <property type="match status" value="1"/>
</dbReference>
<comment type="similarity">
    <text evidence="3">Belongs to the archaeal Rpo3/eukaryotic RPB3 RNA polymerase subunit family.</text>
</comment>
<sequence>MEYDQYNTLDTEDSGPRIVIRDTNRTTANFVLSNTSLALANSVRRTIMAEVPTLAIDLVEIESNTSVLADEFLAHRLGLIPLSAKNIDDLLYTRDCDCDQYCENCAVILRLNASNRSSDEIVKVFAKDLYIDSAFSTSRTPYGAAASAAIDDNLPPRGEPVVMDPEGQGALLCKLRRGQELKLRCIAKKGIAKEHAKWMPTAAMGFEYDPHNKLRHADLWYESDKVEEWPESKNAQWEEPPQEGEVFDYDAEPNQYYINLEGTGVMPPDQIMHSGIRVLQQKLATLIQELSGVDQNSTNNLSNNYLGNGGQSPDMMDMAGAGGAGTAYGGNTTYGDINGAGGFTTPYAGGATSAWGGGAGAGAGGAGGATPYGATPYGRSGNW</sequence>
<evidence type="ECO:0000256" key="3">
    <source>
        <dbReference type="ARBA" id="ARBA00025804"/>
    </source>
</evidence>
<protein>
    <recommendedName>
        <fullName evidence="4">DNA-directed RNA polymerase RpoA/D/Rpb3-type domain-containing protein</fullName>
    </recommendedName>
</protein>
<organism evidence="5 6">
    <name type="scientific">Neodothiora populina</name>
    <dbReference type="NCBI Taxonomy" id="2781224"/>
    <lineage>
        <taxon>Eukaryota</taxon>
        <taxon>Fungi</taxon>
        <taxon>Dikarya</taxon>
        <taxon>Ascomycota</taxon>
        <taxon>Pezizomycotina</taxon>
        <taxon>Dothideomycetes</taxon>
        <taxon>Dothideomycetidae</taxon>
        <taxon>Dothideales</taxon>
        <taxon>Dothioraceae</taxon>
        <taxon>Neodothiora</taxon>
    </lineage>
</organism>
<dbReference type="PANTHER" id="PTHR11800:SF2">
    <property type="entry name" value="DNA-DIRECTED RNA POLYMERASE II SUBUNIT RPB3"/>
    <property type="match status" value="1"/>
</dbReference>
<dbReference type="CDD" id="cd07031">
    <property type="entry name" value="RNAP_II_RPB3"/>
    <property type="match status" value="1"/>
</dbReference>
<dbReference type="GeneID" id="95975782"/>
<comment type="caution">
    <text evidence="5">The sequence shown here is derived from an EMBL/GenBank/DDBJ whole genome shotgun (WGS) entry which is preliminary data.</text>
</comment>
<dbReference type="Gene3D" id="2.170.120.12">
    <property type="entry name" value="DNA-directed RNA polymerase, insert domain"/>
    <property type="match status" value="1"/>
</dbReference>
<evidence type="ECO:0000259" key="4">
    <source>
        <dbReference type="SMART" id="SM00662"/>
    </source>
</evidence>